<sequence length="338" mass="36722">MYQPLKELHAQAWLRGNRYSLAGSGKRPVNSFATSAIGGWVSNGHITRAARSRSNKKAAATPWLVAATVAGMSVIATPAKAQTPAPLQEWQYSAGVPLEKLMEPEIPTWQAAVGIAGAFQPRYDGADRYHFEGGPSIDIRYSDLYFASTGEGFGANVAQGQNWRISLAVAYDLGRRGQDDDEHLHGLGNINPAPELKLAGDYVISKSFPMVLRADIRRSFGGSNGWIGDVGAYMPLPGSSKTFFWFAGPSLTFADSKYMNAWFGIDQQQAAESQYSYYHASAGLKSAGFGVSAIWFFQKHWFAACDFALEQLVGSAAHSPVTQRSSNGVLDLSINYQF</sequence>
<accession>A0A1N6KBT1</accession>
<dbReference type="PANTHER" id="PTHR38776">
    <property type="entry name" value="MLTA-INTERACTING PROTEIN-RELATED"/>
    <property type="match status" value="1"/>
</dbReference>
<evidence type="ECO:0000256" key="1">
    <source>
        <dbReference type="ARBA" id="ARBA00004442"/>
    </source>
</evidence>
<evidence type="ECO:0000313" key="6">
    <source>
        <dbReference type="EMBL" id="SIO54012.1"/>
    </source>
</evidence>
<keyword evidence="3" id="KW-0732">Signal</keyword>
<proteinExistence type="inferred from homology"/>
<evidence type="ECO:0000256" key="2">
    <source>
        <dbReference type="ARBA" id="ARBA00005722"/>
    </source>
</evidence>
<organism evidence="6 7">
    <name type="scientific">Paraburkholderia phenazinium</name>
    <dbReference type="NCBI Taxonomy" id="60549"/>
    <lineage>
        <taxon>Bacteria</taxon>
        <taxon>Pseudomonadati</taxon>
        <taxon>Pseudomonadota</taxon>
        <taxon>Betaproteobacteria</taxon>
        <taxon>Burkholderiales</taxon>
        <taxon>Burkholderiaceae</taxon>
        <taxon>Paraburkholderia</taxon>
    </lineage>
</organism>
<dbReference type="GO" id="GO:0009279">
    <property type="term" value="C:cell outer membrane"/>
    <property type="evidence" value="ECO:0007669"/>
    <property type="project" value="UniProtKB-SubCell"/>
</dbReference>
<evidence type="ECO:0000256" key="5">
    <source>
        <dbReference type="ARBA" id="ARBA00023237"/>
    </source>
</evidence>
<dbReference type="PANTHER" id="PTHR38776:SF1">
    <property type="entry name" value="MLTA-INTERACTING PROTEIN-RELATED"/>
    <property type="match status" value="1"/>
</dbReference>
<dbReference type="EMBL" id="FSRM01000002">
    <property type="protein sequence ID" value="SIO54012.1"/>
    <property type="molecule type" value="Genomic_DNA"/>
</dbReference>
<reference evidence="6 7" key="1">
    <citation type="submission" date="2016-11" db="EMBL/GenBank/DDBJ databases">
        <authorList>
            <person name="Jaros S."/>
            <person name="Januszkiewicz K."/>
            <person name="Wedrychowicz H."/>
        </authorList>
    </citation>
    <scope>NUCLEOTIDE SEQUENCE [LARGE SCALE GENOMIC DNA]</scope>
    <source>
        <strain evidence="6 7">GAS86</strain>
    </source>
</reference>
<name>A0A1N6KBT1_9BURK</name>
<gene>
    <name evidence="6" type="ORF">SAMN05444168_6714</name>
</gene>
<keyword evidence="4" id="KW-0472">Membrane</keyword>
<protein>
    <submittedName>
        <fullName evidence="6">Outer membrane scaffolding protein for murein synthesis, MipA/OmpV family</fullName>
    </submittedName>
</protein>
<comment type="similarity">
    <text evidence="2">Belongs to the MipA/OmpV family.</text>
</comment>
<comment type="subcellular location">
    <subcellularLocation>
        <location evidence="1">Cell outer membrane</location>
    </subcellularLocation>
</comment>
<dbReference type="Pfam" id="PF06629">
    <property type="entry name" value="MipA"/>
    <property type="match status" value="1"/>
</dbReference>
<evidence type="ECO:0000313" key="7">
    <source>
        <dbReference type="Proteomes" id="UP000184693"/>
    </source>
</evidence>
<dbReference type="InterPro" id="IPR010583">
    <property type="entry name" value="MipA"/>
</dbReference>
<dbReference type="AlphaFoldDB" id="A0A1N6KBT1"/>
<evidence type="ECO:0000256" key="3">
    <source>
        <dbReference type="ARBA" id="ARBA00022729"/>
    </source>
</evidence>
<keyword evidence="5" id="KW-0998">Cell outer membrane</keyword>
<evidence type="ECO:0000256" key="4">
    <source>
        <dbReference type="ARBA" id="ARBA00023136"/>
    </source>
</evidence>
<dbReference type="Proteomes" id="UP000184693">
    <property type="component" value="Unassembled WGS sequence"/>
</dbReference>